<name>A0A243Q809_9ACTN</name>
<evidence type="ECO:0000313" key="1">
    <source>
        <dbReference type="EMBL" id="OUC76698.1"/>
    </source>
</evidence>
<keyword evidence="2" id="KW-1185">Reference proteome</keyword>
<proteinExistence type="predicted"/>
<sequence length="161" mass="17534">MIEANRHTRAPITSNRYRTGRDFMPLPTARLSTAVKTIVAGLLITAGLATGLGLGSGQAHAKIDDGRYKFQLVMYGVIPYPESNARVIGNRLFQDVYGVGPWNATNSHITQTRNGGIVSIAGDPVAHWYSRIELRKTPHGYKGVLFAGGVPTGDVYLRKVR</sequence>
<dbReference type="STRING" id="417102.CA982_20855"/>
<dbReference type="Proteomes" id="UP000194632">
    <property type="component" value="Unassembled WGS sequence"/>
</dbReference>
<evidence type="ECO:0000313" key="2">
    <source>
        <dbReference type="Proteomes" id="UP000194632"/>
    </source>
</evidence>
<gene>
    <name evidence="1" type="ORF">CA982_20855</name>
</gene>
<dbReference type="EMBL" id="NGFO01000029">
    <property type="protein sequence ID" value="OUC76698.1"/>
    <property type="molecule type" value="Genomic_DNA"/>
</dbReference>
<reference evidence="1 2" key="1">
    <citation type="submission" date="2017-05" db="EMBL/GenBank/DDBJ databases">
        <title>Biotechnological potential of actinobacteria isolated from South African environments.</title>
        <authorList>
            <person name="Le Roes-Hill M."/>
            <person name="Prins A."/>
            <person name="Durrell K.A."/>
        </authorList>
    </citation>
    <scope>NUCLEOTIDE SEQUENCE [LARGE SCALE GENOMIC DNA]</scope>
    <source>
        <strain evidence="1">BS2</strain>
    </source>
</reference>
<protein>
    <submittedName>
        <fullName evidence="1">Uncharacterized protein</fullName>
    </submittedName>
</protein>
<comment type="caution">
    <text evidence="1">The sequence shown here is derived from an EMBL/GenBank/DDBJ whole genome shotgun (WGS) entry which is preliminary data.</text>
</comment>
<dbReference type="AlphaFoldDB" id="A0A243Q809"/>
<organism evidence="1 2">
    <name type="scientific">Gordonia lacunae</name>
    <dbReference type="NCBI Taxonomy" id="417102"/>
    <lineage>
        <taxon>Bacteria</taxon>
        <taxon>Bacillati</taxon>
        <taxon>Actinomycetota</taxon>
        <taxon>Actinomycetes</taxon>
        <taxon>Mycobacteriales</taxon>
        <taxon>Gordoniaceae</taxon>
        <taxon>Gordonia</taxon>
    </lineage>
</organism>
<accession>A0A243Q809</accession>